<dbReference type="InterPro" id="IPR007160">
    <property type="entry name" value="DUF362"/>
</dbReference>
<evidence type="ECO:0000259" key="1">
    <source>
        <dbReference type="Pfam" id="PF04015"/>
    </source>
</evidence>
<reference evidence="2 3" key="1">
    <citation type="journal article" date="2017" name="ISME J.">
        <title>Energy and carbon metabolisms in a deep terrestrial subsurface fluid microbial community.</title>
        <authorList>
            <person name="Momper L."/>
            <person name="Jungbluth S.P."/>
            <person name="Lee M.D."/>
            <person name="Amend J.P."/>
        </authorList>
    </citation>
    <scope>NUCLEOTIDE SEQUENCE [LARGE SCALE GENOMIC DNA]</scope>
    <source>
        <strain evidence="2">SURF_5</strain>
    </source>
</reference>
<accession>A0A3A4P5C8</accession>
<proteinExistence type="predicted"/>
<organism evidence="2 3">
    <name type="scientific">Abyssobacteria bacterium (strain SURF_5)</name>
    <dbReference type="NCBI Taxonomy" id="2093360"/>
    <lineage>
        <taxon>Bacteria</taxon>
        <taxon>Pseudomonadati</taxon>
        <taxon>Candidatus Hydrogenedentota</taxon>
        <taxon>Candidatus Abyssobacteria</taxon>
    </lineage>
</organism>
<name>A0A3A4P5C8_ABYX5</name>
<protein>
    <submittedName>
        <fullName evidence="2">DUF362 domain-containing protein</fullName>
    </submittedName>
</protein>
<dbReference type="Pfam" id="PF04015">
    <property type="entry name" value="DUF362"/>
    <property type="match status" value="1"/>
</dbReference>
<dbReference type="Proteomes" id="UP000265882">
    <property type="component" value="Unassembled WGS sequence"/>
</dbReference>
<gene>
    <name evidence="2" type="ORF">C4520_02035</name>
</gene>
<evidence type="ECO:0000313" key="2">
    <source>
        <dbReference type="EMBL" id="RJP25676.1"/>
    </source>
</evidence>
<dbReference type="AlphaFoldDB" id="A0A3A4P5C8"/>
<comment type="caution">
    <text evidence="2">The sequence shown here is derived from an EMBL/GenBank/DDBJ whole genome shotgun (WGS) entry which is preliminary data.</text>
</comment>
<evidence type="ECO:0000313" key="3">
    <source>
        <dbReference type="Proteomes" id="UP000265882"/>
    </source>
</evidence>
<sequence length="440" mass="48902">MKPIVSIVRYTDVGSVANAIQMCEGFKALKASDRVLLKPNICTAGGGFIPPYGTVTTTAVVEGTVRALKDFGVRDISIGEGTVTDELGTNTMKGYKWIHFDRLARKYGVKLIDFNAGPHKKIMVEDVPMNIAEAALDTDFFINLPVLKTHQDTRVSLSSKNLKGCMSLASKRYFHGEHGTIHYRISRLVEAVPQHLVIIDGIYAMEKGPDATIGTGRARGILVASTDFLAADAVGARLLGAKPTESEHLRIYAERHKRMDVLEKPDAIEVRGERVEDHTKYLEWRSIAAEDMPASGHTGYEVLAFTDAACSQCFANLSGPSLLLAALSRNQDFNDLRIIFGKSYKEERNSPRTLLFGNCAIKYNKHLDKAMQLEGCPPKFWTSFFFLTGQMQSLPGKIAFYGRTALYLLKVSFGIGLLPLPRFQVYKNNPDYQIKHFRLT</sequence>
<feature type="domain" description="DUF362" evidence="1">
    <location>
        <begin position="35"/>
        <end position="237"/>
    </location>
</feature>
<dbReference type="EMBL" id="QZKU01000019">
    <property type="protein sequence ID" value="RJP25676.1"/>
    <property type="molecule type" value="Genomic_DNA"/>
</dbReference>